<dbReference type="AlphaFoldDB" id="A0A402BBB8"/>
<keyword evidence="2" id="KW-1185">Reference proteome</keyword>
<name>A0A402BBB8_9CHLR</name>
<gene>
    <name evidence="1" type="ORF">KDA_41130</name>
</gene>
<dbReference type="Proteomes" id="UP000287171">
    <property type="component" value="Unassembled WGS sequence"/>
</dbReference>
<reference evidence="2" key="1">
    <citation type="submission" date="2018-12" db="EMBL/GenBank/DDBJ databases">
        <title>Tengunoibacter tsumagoiensis gen. nov., sp. nov., Dictyobacter kobayashii sp. nov., D. alpinus sp. nov., and D. joshuensis sp. nov. and description of Dictyobacteraceae fam. nov. within the order Ktedonobacterales isolated from Tengu-no-mugimeshi.</title>
        <authorList>
            <person name="Wang C.M."/>
            <person name="Zheng Y."/>
            <person name="Sakai Y."/>
            <person name="Toyoda A."/>
            <person name="Minakuchi Y."/>
            <person name="Abe K."/>
            <person name="Yokota A."/>
            <person name="Yabe S."/>
        </authorList>
    </citation>
    <scope>NUCLEOTIDE SEQUENCE [LARGE SCALE GENOMIC DNA]</scope>
    <source>
        <strain evidence="2">Uno16</strain>
    </source>
</reference>
<dbReference type="EMBL" id="BIFT01000001">
    <property type="protein sequence ID" value="GCE28629.1"/>
    <property type="molecule type" value="Genomic_DNA"/>
</dbReference>
<organism evidence="1 2">
    <name type="scientific">Dictyobacter alpinus</name>
    <dbReference type="NCBI Taxonomy" id="2014873"/>
    <lineage>
        <taxon>Bacteria</taxon>
        <taxon>Bacillati</taxon>
        <taxon>Chloroflexota</taxon>
        <taxon>Ktedonobacteria</taxon>
        <taxon>Ktedonobacterales</taxon>
        <taxon>Dictyobacteraceae</taxon>
        <taxon>Dictyobacter</taxon>
    </lineage>
</organism>
<evidence type="ECO:0000313" key="2">
    <source>
        <dbReference type="Proteomes" id="UP000287171"/>
    </source>
</evidence>
<proteinExistence type="predicted"/>
<comment type="caution">
    <text evidence="1">The sequence shown here is derived from an EMBL/GenBank/DDBJ whole genome shotgun (WGS) entry which is preliminary data.</text>
</comment>
<accession>A0A402BBB8</accession>
<evidence type="ECO:0000313" key="1">
    <source>
        <dbReference type="EMBL" id="GCE28629.1"/>
    </source>
</evidence>
<protein>
    <submittedName>
        <fullName evidence="1">Uncharacterized protein</fullName>
    </submittedName>
</protein>
<sequence length="60" mass="6651">MRLDQRRYVFSKHRMPVAPTPILFLHVGSLGNVSTGDQTFLINAVPFTVIRVGATALRLA</sequence>